<dbReference type="RefSeq" id="WP_163917550.1">
    <property type="nucleotide sequence ID" value="NZ_AP022593.1"/>
</dbReference>
<protein>
    <recommendedName>
        <fullName evidence="3">Nitrile hydratase subunit beta</fullName>
    </recommendedName>
</protein>
<name>A0A7I7RV30_9MYCO</name>
<accession>A0A7I7RV30</accession>
<dbReference type="EMBL" id="AP022593">
    <property type="protein sequence ID" value="BBY47645.1"/>
    <property type="molecule type" value="Genomic_DNA"/>
</dbReference>
<evidence type="ECO:0000313" key="1">
    <source>
        <dbReference type="EMBL" id="BBY47645.1"/>
    </source>
</evidence>
<keyword evidence="2" id="KW-1185">Reference proteome</keyword>
<dbReference type="KEGG" id="marz:MARA_11130"/>
<dbReference type="Proteomes" id="UP000467428">
    <property type="component" value="Chromosome"/>
</dbReference>
<proteinExistence type="predicted"/>
<geneLocation type="plasmid" evidence="2">
    <name>pjcm18538 dna</name>
</geneLocation>
<sequence length="120" mass="13516">MRIVDHLPQDIGTSALGLDTPRVGDCVVIRRDENKYPSKGTWPAFRGRRATVVEVNPDDRPHLIEYRVSFGPTRRRPDGSLHGDDVVTWFKVYELIPALAAVAPVDERRHFSLGDRTLVG</sequence>
<dbReference type="AlphaFoldDB" id="A0A7I7RV30"/>
<evidence type="ECO:0008006" key="3">
    <source>
        <dbReference type="Google" id="ProtNLM"/>
    </source>
</evidence>
<gene>
    <name evidence="1" type="ORF">MARA_11130</name>
</gene>
<organism evidence="1 2">
    <name type="scientific">Mycolicibacterium arabiense</name>
    <dbReference type="NCBI Taxonomy" id="1286181"/>
    <lineage>
        <taxon>Bacteria</taxon>
        <taxon>Bacillati</taxon>
        <taxon>Actinomycetota</taxon>
        <taxon>Actinomycetes</taxon>
        <taxon>Mycobacteriales</taxon>
        <taxon>Mycobacteriaceae</taxon>
        <taxon>Mycolicibacterium</taxon>
    </lineage>
</organism>
<evidence type="ECO:0000313" key="2">
    <source>
        <dbReference type="Proteomes" id="UP000467428"/>
    </source>
</evidence>
<reference evidence="1 2" key="1">
    <citation type="journal article" date="2019" name="Emerg. Microbes Infect.">
        <title>Comprehensive subspecies identification of 175 nontuberculous mycobacteria species based on 7547 genomic profiles.</title>
        <authorList>
            <person name="Matsumoto Y."/>
            <person name="Kinjo T."/>
            <person name="Motooka D."/>
            <person name="Nabeya D."/>
            <person name="Jung N."/>
            <person name="Uechi K."/>
            <person name="Horii T."/>
            <person name="Iida T."/>
            <person name="Fujita J."/>
            <person name="Nakamura S."/>
        </authorList>
    </citation>
    <scope>NUCLEOTIDE SEQUENCE [LARGE SCALE GENOMIC DNA]</scope>
    <source>
        <strain evidence="1 2">JCM 18538</strain>
    </source>
</reference>